<protein>
    <submittedName>
        <fullName evidence="15">E3 ubiquitin-protein ligase synoviolin</fullName>
    </submittedName>
</protein>
<dbReference type="InterPro" id="IPR050731">
    <property type="entry name" value="HRD1_E3_ubiq-ligases"/>
</dbReference>
<dbReference type="PANTHER" id="PTHR22763:SF183">
    <property type="entry name" value="RING-TYPE DOMAIN-CONTAINING PROTEIN"/>
    <property type="match status" value="1"/>
</dbReference>
<evidence type="ECO:0000256" key="3">
    <source>
        <dbReference type="ARBA" id="ARBA00022679"/>
    </source>
</evidence>
<organism evidence="15 16">
    <name type="scientific">Tritrichomonas musculus</name>
    <dbReference type="NCBI Taxonomy" id="1915356"/>
    <lineage>
        <taxon>Eukaryota</taxon>
        <taxon>Metamonada</taxon>
        <taxon>Parabasalia</taxon>
        <taxon>Tritrichomonadida</taxon>
        <taxon>Tritrichomonadidae</taxon>
        <taxon>Tritrichomonas</taxon>
    </lineage>
</organism>
<feature type="transmembrane region" description="Helical" evidence="12">
    <location>
        <begin position="41"/>
        <end position="58"/>
    </location>
</feature>
<dbReference type="PANTHER" id="PTHR22763">
    <property type="entry name" value="RING ZINC FINGER PROTEIN"/>
    <property type="match status" value="1"/>
</dbReference>
<dbReference type="InterPro" id="IPR013083">
    <property type="entry name" value="Znf_RING/FYVE/PHD"/>
</dbReference>
<evidence type="ECO:0000256" key="9">
    <source>
        <dbReference type="ARBA" id="ARBA00023136"/>
    </source>
</evidence>
<feature type="chain" id="PRO_5046779245" evidence="13">
    <location>
        <begin position="23"/>
        <end position="519"/>
    </location>
</feature>
<feature type="region of interest" description="Disordered" evidence="11">
    <location>
        <begin position="427"/>
        <end position="464"/>
    </location>
</feature>
<evidence type="ECO:0000259" key="14">
    <source>
        <dbReference type="PROSITE" id="PS50089"/>
    </source>
</evidence>
<keyword evidence="6 10" id="KW-0863">Zinc-finger</keyword>
<evidence type="ECO:0000256" key="11">
    <source>
        <dbReference type="SAM" id="MobiDB-lite"/>
    </source>
</evidence>
<evidence type="ECO:0000256" key="5">
    <source>
        <dbReference type="ARBA" id="ARBA00022723"/>
    </source>
</evidence>
<feature type="compositionally biased region" description="Basic residues" evidence="11">
    <location>
        <begin position="448"/>
        <end position="460"/>
    </location>
</feature>
<feature type="compositionally biased region" description="Basic residues" evidence="11">
    <location>
        <begin position="427"/>
        <end position="437"/>
    </location>
</feature>
<proteinExistence type="predicted"/>
<dbReference type="InterPro" id="IPR057992">
    <property type="entry name" value="TPR_SYVN1_N"/>
</dbReference>
<keyword evidence="5" id="KW-0479">Metal-binding</keyword>
<evidence type="ECO:0000256" key="13">
    <source>
        <dbReference type="SAM" id="SignalP"/>
    </source>
</evidence>
<sequence length="519" mass="61341">MFSLSLYCLISTSLLFSSITKAYISNNDFYETVSFIYSDKLSQILLLNFTISLALLISKKIFEFFFGNLIASQWQEISNNMNGLFLDMFFIFPAFLYNNSNGSMSGFVVLIPIFFRYLIFLIRSINNGFYISQDSFQPKFHSKIFAIQFALLFSTFYGFCFFLNFFRIYQNPLSCLIGEHCIFCFFIAFSDVIKHLIFLYDINNPGLFKIESIIRYNFLCNLIFEFIIIMAEVIIELYSSSFGLSFYILRPKTVDMLTFTTHLHKYQNWLSLSKMLNEELPDATEEDLRHEDQCIICRLKMKIRNIKGVLKSDAKRLPCGHCYHLSCLQQWIRQQMKCPLCQYDLKQLIEPPEAETTENDDDNFNDFFAFFENLNGHDNIIRNAHADIQNEIENRDENLRQEWRIKDLLTWIMPPNDANNENEIHIHHHHHHHHHSTNKANENNDGKKVHRHRHHHHKAKNNVENSKEINESLINNHDFDKEIQNDSILQKSPSMQNYIEKQDTDIEATDRNTTDENTF</sequence>
<keyword evidence="9 12" id="KW-0472">Membrane</keyword>
<evidence type="ECO:0000256" key="10">
    <source>
        <dbReference type="PROSITE-ProRule" id="PRU00175"/>
    </source>
</evidence>
<feature type="transmembrane region" description="Helical" evidence="12">
    <location>
        <begin position="103"/>
        <end position="123"/>
    </location>
</feature>
<evidence type="ECO:0000313" key="15">
    <source>
        <dbReference type="EMBL" id="KAK8893176.1"/>
    </source>
</evidence>
<dbReference type="InterPro" id="IPR001841">
    <property type="entry name" value="Znf_RING"/>
</dbReference>
<name>A0ABR2KQT7_9EUKA</name>
<evidence type="ECO:0000313" key="16">
    <source>
        <dbReference type="Proteomes" id="UP001470230"/>
    </source>
</evidence>
<dbReference type="SMART" id="SM00184">
    <property type="entry name" value="RING"/>
    <property type="match status" value="1"/>
</dbReference>
<feature type="transmembrane region" description="Helical" evidence="12">
    <location>
        <begin position="218"/>
        <end position="238"/>
    </location>
</feature>
<dbReference type="Gene3D" id="3.30.40.10">
    <property type="entry name" value="Zinc/RING finger domain, C3HC4 (zinc finger)"/>
    <property type="match status" value="1"/>
</dbReference>
<keyword evidence="4 12" id="KW-0812">Transmembrane</keyword>
<comment type="caution">
    <text evidence="15">The sequence shown here is derived from an EMBL/GenBank/DDBJ whole genome shotgun (WGS) entry which is preliminary data.</text>
</comment>
<feature type="transmembrane region" description="Helical" evidence="12">
    <location>
        <begin position="79"/>
        <end position="97"/>
    </location>
</feature>
<keyword evidence="7" id="KW-0862">Zinc</keyword>
<comment type="pathway">
    <text evidence="2">Protein modification; protein ubiquitination.</text>
</comment>
<keyword evidence="13" id="KW-0732">Signal</keyword>
<keyword evidence="3" id="KW-0808">Transferase</keyword>
<reference evidence="15 16" key="1">
    <citation type="submission" date="2024-04" db="EMBL/GenBank/DDBJ databases">
        <title>Tritrichomonas musculus Genome.</title>
        <authorList>
            <person name="Alves-Ferreira E."/>
            <person name="Grigg M."/>
            <person name="Lorenzi H."/>
            <person name="Galac M."/>
        </authorList>
    </citation>
    <scope>NUCLEOTIDE SEQUENCE [LARGE SCALE GENOMIC DNA]</scope>
    <source>
        <strain evidence="15 16">EAF2021</strain>
    </source>
</reference>
<comment type="subcellular location">
    <subcellularLocation>
        <location evidence="1">Endomembrane system</location>
        <topology evidence="1">Multi-pass membrane protein</topology>
    </subcellularLocation>
</comment>
<dbReference type="PROSITE" id="PS50089">
    <property type="entry name" value="ZF_RING_2"/>
    <property type="match status" value="1"/>
</dbReference>
<gene>
    <name evidence="15" type="ORF">M9Y10_021591</name>
</gene>
<evidence type="ECO:0000256" key="6">
    <source>
        <dbReference type="ARBA" id="ARBA00022771"/>
    </source>
</evidence>
<evidence type="ECO:0000256" key="4">
    <source>
        <dbReference type="ARBA" id="ARBA00022692"/>
    </source>
</evidence>
<feature type="domain" description="RING-type" evidence="14">
    <location>
        <begin position="294"/>
        <end position="342"/>
    </location>
</feature>
<feature type="transmembrane region" description="Helical" evidence="12">
    <location>
        <begin position="144"/>
        <end position="165"/>
    </location>
</feature>
<dbReference type="Pfam" id="PF13639">
    <property type="entry name" value="zf-RING_2"/>
    <property type="match status" value="1"/>
</dbReference>
<evidence type="ECO:0000256" key="12">
    <source>
        <dbReference type="SAM" id="Phobius"/>
    </source>
</evidence>
<evidence type="ECO:0000256" key="8">
    <source>
        <dbReference type="ARBA" id="ARBA00022989"/>
    </source>
</evidence>
<evidence type="ECO:0000256" key="1">
    <source>
        <dbReference type="ARBA" id="ARBA00004127"/>
    </source>
</evidence>
<evidence type="ECO:0000256" key="7">
    <source>
        <dbReference type="ARBA" id="ARBA00022833"/>
    </source>
</evidence>
<keyword evidence="8 12" id="KW-1133">Transmembrane helix</keyword>
<dbReference type="Pfam" id="PF25563">
    <property type="entry name" value="TPR_SYVN1_N"/>
    <property type="match status" value="1"/>
</dbReference>
<evidence type="ECO:0000256" key="2">
    <source>
        <dbReference type="ARBA" id="ARBA00004906"/>
    </source>
</evidence>
<dbReference type="SUPFAM" id="SSF57850">
    <property type="entry name" value="RING/U-box"/>
    <property type="match status" value="1"/>
</dbReference>
<feature type="signal peptide" evidence="13">
    <location>
        <begin position="1"/>
        <end position="22"/>
    </location>
</feature>
<dbReference type="EMBL" id="JAPFFF010000003">
    <property type="protein sequence ID" value="KAK8893176.1"/>
    <property type="molecule type" value="Genomic_DNA"/>
</dbReference>
<keyword evidence="16" id="KW-1185">Reference proteome</keyword>
<dbReference type="Proteomes" id="UP001470230">
    <property type="component" value="Unassembled WGS sequence"/>
</dbReference>
<accession>A0ABR2KQT7</accession>
<feature type="transmembrane region" description="Helical" evidence="12">
    <location>
        <begin position="177"/>
        <end position="197"/>
    </location>
</feature>